<dbReference type="EMBL" id="JBCDNA010000001">
    <property type="protein sequence ID" value="MEL4455159.1"/>
    <property type="molecule type" value="Genomic_DNA"/>
</dbReference>
<reference evidence="1 2" key="1">
    <citation type="submission" date="2024-04" db="EMBL/GenBank/DDBJ databases">
        <title>whole genome sequencing of Lutimonas vermicola strain IMCC1616.</title>
        <authorList>
            <person name="Bae S.S."/>
        </authorList>
    </citation>
    <scope>NUCLEOTIDE SEQUENCE [LARGE SCALE GENOMIC DNA]</scope>
    <source>
        <strain evidence="1 2">IMCC1616</strain>
    </source>
</reference>
<name>A0ABU9L0I3_9FLAO</name>
<sequence length="66" mass="7758">MAVLLYLIGFFTQAQEPSEQEDEQITETSTENNIENLKRDTNDAAYEVLYFLEEDFSIKTDFKTIR</sequence>
<keyword evidence="2" id="KW-1185">Reference proteome</keyword>
<gene>
    <name evidence="1" type="ORF">AABB81_04580</name>
</gene>
<dbReference type="Proteomes" id="UP001474120">
    <property type="component" value="Unassembled WGS sequence"/>
</dbReference>
<dbReference type="RefSeq" id="WP_342158941.1">
    <property type="nucleotide sequence ID" value="NZ_JBCDNA010000001.1"/>
</dbReference>
<comment type="caution">
    <text evidence="1">The sequence shown here is derived from an EMBL/GenBank/DDBJ whole genome shotgun (WGS) entry which is preliminary data.</text>
</comment>
<evidence type="ECO:0000313" key="1">
    <source>
        <dbReference type="EMBL" id="MEL4455159.1"/>
    </source>
</evidence>
<protein>
    <submittedName>
        <fullName evidence="1">Uncharacterized protein</fullName>
    </submittedName>
</protein>
<organism evidence="1 2">
    <name type="scientific">Lutimonas vermicola</name>
    <dbReference type="NCBI Taxonomy" id="414288"/>
    <lineage>
        <taxon>Bacteria</taxon>
        <taxon>Pseudomonadati</taxon>
        <taxon>Bacteroidota</taxon>
        <taxon>Flavobacteriia</taxon>
        <taxon>Flavobacteriales</taxon>
        <taxon>Flavobacteriaceae</taxon>
        <taxon>Lutimonas</taxon>
    </lineage>
</organism>
<proteinExistence type="predicted"/>
<evidence type="ECO:0000313" key="2">
    <source>
        <dbReference type="Proteomes" id="UP001474120"/>
    </source>
</evidence>
<accession>A0ABU9L0I3</accession>